<dbReference type="NCBIfam" id="TIGR00744">
    <property type="entry name" value="ROK_glcA_fam"/>
    <property type="match status" value="1"/>
</dbReference>
<dbReference type="PROSITE" id="PS01125">
    <property type="entry name" value="ROK"/>
    <property type="match status" value="1"/>
</dbReference>
<gene>
    <name evidence="9" type="primary">glcK</name>
    <name evidence="9" type="ORF">ERS132426_00131</name>
</gene>
<evidence type="ECO:0000313" key="10">
    <source>
        <dbReference type="Proteomes" id="UP000074850"/>
    </source>
</evidence>
<dbReference type="RefSeq" id="WP_044759851.1">
    <property type="nucleotide sequence ID" value="NZ_CEEO01000056.1"/>
</dbReference>
<dbReference type="EC" id="2.7.1.2" evidence="2"/>
<evidence type="ECO:0000256" key="3">
    <source>
        <dbReference type="ARBA" id="ARBA00014701"/>
    </source>
</evidence>
<dbReference type="InterPro" id="IPR043129">
    <property type="entry name" value="ATPase_NBD"/>
</dbReference>
<dbReference type="Proteomes" id="UP000074850">
    <property type="component" value="Unassembled WGS sequence"/>
</dbReference>
<dbReference type="InterPro" id="IPR000600">
    <property type="entry name" value="ROK"/>
</dbReference>
<dbReference type="CDD" id="cd24062">
    <property type="entry name" value="ASKHA_NBD_ROK_BsGLK-like"/>
    <property type="match status" value="1"/>
</dbReference>
<comment type="similarity">
    <text evidence="1">Belongs to the ROK (NagC/XylR) family.</text>
</comment>
<evidence type="ECO:0000256" key="7">
    <source>
        <dbReference type="ARBA" id="ARBA00022840"/>
    </source>
</evidence>
<proteinExistence type="inferred from homology"/>
<dbReference type="GO" id="GO:0005524">
    <property type="term" value="F:ATP binding"/>
    <property type="evidence" value="ECO:0007669"/>
    <property type="project" value="UniProtKB-KW"/>
</dbReference>
<evidence type="ECO:0000256" key="6">
    <source>
        <dbReference type="ARBA" id="ARBA00022777"/>
    </source>
</evidence>
<evidence type="ECO:0000256" key="8">
    <source>
        <dbReference type="ARBA" id="ARBA00032386"/>
    </source>
</evidence>
<dbReference type="InterPro" id="IPR004654">
    <property type="entry name" value="ROK_glcA"/>
</dbReference>
<accession>A0A0Z8F3P1</accession>
<evidence type="ECO:0000313" key="9">
    <source>
        <dbReference type="EMBL" id="CYV09163.1"/>
    </source>
</evidence>
<dbReference type="Gene3D" id="3.30.420.40">
    <property type="match status" value="2"/>
</dbReference>
<protein>
    <recommendedName>
        <fullName evidence="3">Glucokinase</fullName>
        <ecNumber evidence="2">2.7.1.2</ecNumber>
    </recommendedName>
    <alternativeName>
        <fullName evidence="8">Glucose kinase</fullName>
    </alternativeName>
</protein>
<dbReference type="PANTHER" id="PTHR18964:SF149">
    <property type="entry name" value="BIFUNCTIONAL UDP-N-ACETYLGLUCOSAMINE 2-EPIMERASE_N-ACETYLMANNOSAMINE KINASE"/>
    <property type="match status" value="1"/>
</dbReference>
<sequence length="319" mass="33451">MSKKIIGIDLGGTSVKLAILTTEGEIQEKWSIKTNILDDGSHIVPDIIDSIKQRFETHGLTKDDFLGVGMGSPGVVDSEAGTVIGAYNLNWKTLQLVKEQFETALGLPFFIDNDANVAALGEQWVGAGNNNPNVVFMTLGTGVGGGVIAAGNLIRGVKGAGGELGHITVDFDEPFACTCGKKGCLETVASATGIVNLSRRYADQYAGDAKLKQMIDDGQDVTAKDVFDLAKEGDDLALIVYRHFSEYLGVACANIAAVLNPAYIVLGGGVSAAGEFLLDGVRKVFAENSFPQIKESTQIVLATRGNDAGVLGAASLVLK</sequence>
<name>A0A0Z8F3P1_STRSU</name>
<dbReference type="GO" id="GO:0005737">
    <property type="term" value="C:cytoplasm"/>
    <property type="evidence" value="ECO:0007669"/>
    <property type="project" value="InterPro"/>
</dbReference>
<keyword evidence="4 9" id="KW-0808">Transferase</keyword>
<keyword evidence="5" id="KW-0547">Nucleotide-binding</keyword>
<evidence type="ECO:0000256" key="2">
    <source>
        <dbReference type="ARBA" id="ARBA00012323"/>
    </source>
</evidence>
<keyword evidence="7" id="KW-0067">ATP-binding</keyword>
<dbReference type="GO" id="GO:0006096">
    <property type="term" value="P:glycolytic process"/>
    <property type="evidence" value="ECO:0007669"/>
    <property type="project" value="InterPro"/>
</dbReference>
<organism evidence="9 10">
    <name type="scientific">Streptococcus suis</name>
    <dbReference type="NCBI Taxonomy" id="1307"/>
    <lineage>
        <taxon>Bacteria</taxon>
        <taxon>Bacillati</taxon>
        <taxon>Bacillota</taxon>
        <taxon>Bacilli</taxon>
        <taxon>Lactobacillales</taxon>
        <taxon>Streptococcaceae</taxon>
        <taxon>Streptococcus</taxon>
    </lineage>
</organism>
<evidence type="ECO:0000256" key="1">
    <source>
        <dbReference type="ARBA" id="ARBA00006479"/>
    </source>
</evidence>
<evidence type="ECO:0000256" key="5">
    <source>
        <dbReference type="ARBA" id="ARBA00022741"/>
    </source>
</evidence>
<evidence type="ECO:0000256" key="4">
    <source>
        <dbReference type="ARBA" id="ARBA00022679"/>
    </source>
</evidence>
<dbReference type="PANTHER" id="PTHR18964">
    <property type="entry name" value="ROK (REPRESSOR, ORF, KINASE) FAMILY"/>
    <property type="match status" value="1"/>
</dbReference>
<dbReference type="SUPFAM" id="SSF53067">
    <property type="entry name" value="Actin-like ATPase domain"/>
    <property type="match status" value="1"/>
</dbReference>
<reference evidence="9 10" key="1">
    <citation type="submission" date="2016-02" db="EMBL/GenBank/DDBJ databases">
        <authorList>
            <consortium name="Pathogen Informatics"/>
        </authorList>
    </citation>
    <scope>NUCLEOTIDE SEQUENCE [LARGE SCALE GENOMIC DNA]</scope>
    <source>
        <strain evidence="9 10">LSS64</strain>
    </source>
</reference>
<dbReference type="EMBL" id="FIHM01000001">
    <property type="protein sequence ID" value="CYV09163.1"/>
    <property type="molecule type" value="Genomic_DNA"/>
</dbReference>
<keyword evidence="6 9" id="KW-0418">Kinase</keyword>
<dbReference type="AlphaFoldDB" id="A0A0Z8F3P1"/>
<dbReference type="Pfam" id="PF00480">
    <property type="entry name" value="ROK"/>
    <property type="match status" value="1"/>
</dbReference>
<dbReference type="GO" id="GO:0004340">
    <property type="term" value="F:glucokinase activity"/>
    <property type="evidence" value="ECO:0007669"/>
    <property type="project" value="UniProtKB-EC"/>
</dbReference>
<dbReference type="InterPro" id="IPR049874">
    <property type="entry name" value="ROK_cs"/>
</dbReference>